<evidence type="ECO:0000259" key="3">
    <source>
        <dbReference type="Pfam" id="PF17782"/>
    </source>
</evidence>
<dbReference type="PANTHER" id="PTHR43022">
    <property type="entry name" value="PROTEIN SMF"/>
    <property type="match status" value="1"/>
</dbReference>
<dbReference type="InterPro" id="IPR003488">
    <property type="entry name" value="DprA"/>
</dbReference>
<dbReference type="GO" id="GO:0009294">
    <property type="term" value="P:DNA-mediated transformation"/>
    <property type="evidence" value="ECO:0007669"/>
    <property type="project" value="InterPro"/>
</dbReference>
<protein>
    <submittedName>
        <fullName evidence="4">DNA-processing protein DprA</fullName>
    </submittedName>
</protein>
<evidence type="ECO:0000313" key="4">
    <source>
        <dbReference type="EMBL" id="UQF79097.1"/>
    </source>
</evidence>
<dbReference type="InterPro" id="IPR041614">
    <property type="entry name" value="DprA_WH"/>
</dbReference>
<evidence type="ECO:0000313" key="5">
    <source>
        <dbReference type="Proteomes" id="UP000830236"/>
    </source>
</evidence>
<comment type="similarity">
    <text evidence="1">Belongs to the DprA/Smf family.</text>
</comment>
<dbReference type="Pfam" id="PF17782">
    <property type="entry name" value="WHD_DprA"/>
    <property type="match status" value="1"/>
</dbReference>
<reference evidence="4" key="1">
    <citation type="submission" date="2022-05" db="EMBL/GenBank/DDBJ databases">
        <title>Using nanopore sequencing to obtain complete genomes from saliva samples.</title>
        <authorList>
            <person name="Baker J.L."/>
        </authorList>
    </citation>
    <scope>NUCLEOTIDE SEQUENCE</scope>
    <source>
        <strain evidence="4">JCVI-JB-Ag32</strain>
    </source>
</reference>
<dbReference type="Gene3D" id="1.10.10.10">
    <property type="entry name" value="Winged helix-like DNA-binding domain superfamily/Winged helix DNA-binding domain"/>
    <property type="match status" value="1"/>
</dbReference>
<gene>
    <name evidence="4" type="primary">dprA</name>
    <name evidence="4" type="ORF">M3I41_05650</name>
</gene>
<feature type="domain" description="Smf/DprA SLOG" evidence="2">
    <location>
        <begin position="94"/>
        <end position="299"/>
    </location>
</feature>
<dbReference type="KEGG" id="agh:M3I41_05650"/>
<dbReference type="Gene3D" id="3.40.50.450">
    <property type="match status" value="1"/>
</dbReference>
<dbReference type="Pfam" id="PF02481">
    <property type="entry name" value="DNA_processg_A"/>
    <property type="match status" value="1"/>
</dbReference>
<evidence type="ECO:0000256" key="1">
    <source>
        <dbReference type="ARBA" id="ARBA00006525"/>
    </source>
</evidence>
<sequence>MVKLPFDTADPHLAWAAWSRLVEPTDNAAIELVRALGPSKALDWVCEPSGAALVSLDAKTIQGIYKGAKRWQGRLDKLDIRRELHAIKALGGWIITPSDANWPKCLADLAWPPFCLWGRGNPAQLRQLSLALVGSRACTNYGQWVASQLAGGLGSKGVSIISGGAYGVDAAAHRAALATGTLCVCAGGVDYLYPSGNEQLLRQICTQGALISEVPPGCAPARHRFLTRNRLIAALSSATVVVEANWRSGAISTANHALELGRALGAVPGQVTSFSSAGCHRLIRQGAVCITDADEAYELVTPLGQFFPEVAKQEKARIEQPGLLDGLDPLAARVYDSLPRRACASVDSLVQVSGLDAAAVLAALGQLQLAGKVKALGGAYKRA</sequence>
<proteinExistence type="inferred from homology"/>
<dbReference type="AlphaFoldDB" id="A0A9E7D4J1"/>
<dbReference type="NCBIfam" id="TIGR00732">
    <property type="entry name" value="dprA"/>
    <property type="match status" value="1"/>
</dbReference>
<organism evidence="4 5">
    <name type="scientific">Actinomyces graevenitzii</name>
    <dbReference type="NCBI Taxonomy" id="55565"/>
    <lineage>
        <taxon>Bacteria</taxon>
        <taxon>Bacillati</taxon>
        <taxon>Actinomycetota</taxon>
        <taxon>Actinomycetes</taxon>
        <taxon>Actinomycetales</taxon>
        <taxon>Actinomycetaceae</taxon>
        <taxon>Actinomyces</taxon>
    </lineage>
</organism>
<dbReference type="PANTHER" id="PTHR43022:SF1">
    <property type="entry name" value="PROTEIN SMF"/>
    <property type="match status" value="1"/>
</dbReference>
<feature type="domain" description="DprA winged helix" evidence="3">
    <location>
        <begin position="324"/>
        <end position="378"/>
    </location>
</feature>
<dbReference type="EMBL" id="CP097095">
    <property type="protein sequence ID" value="UQF79097.1"/>
    <property type="molecule type" value="Genomic_DNA"/>
</dbReference>
<name>A0A9E7D4J1_9ACTO</name>
<evidence type="ECO:0000259" key="2">
    <source>
        <dbReference type="Pfam" id="PF02481"/>
    </source>
</evidence>
<dbReference type="InterPro" id="IPR036388">
    <property type="entry name" value="WH-like_DNA-bd_sf"/>
</dbReference>
<dbReference type="InterPro" id="IPR057666">
    <property type="entry name" value="DrpA_SLOG"/>
</dbReference>
<accession>A0A9E7D4J1</accession>
<dbReference type="Proteomes" id="UP000830236">
    <property type="component" value="Chromosome"/>
</dbReference>
<dbReference type="SUPFAM" id="SSF102405">
    <property type="entry name" value="MCP/YpsA-like"/>
    <property type="match status" value="1"/>
</dbReference>